<protein>
    <submittedName>
        <fullName evidence="1">DUF488 family protein</fullName>
    </submittedName>
</protein>
<evidence type="ECO:0000313" key="1">
    <source>
        <dbReference type="EMBL" id="MST55873.1"/>
    </source>
</evidence>
<dbReference type="PANTHER" id="PTHR36849">
    <property type="entry name" value="CYTOPLASMIC PROTEIN-RELATED"/>
    <property type="match status" value="1"/>
</dbReference>
<dbReference type="Pfam" id="PF22752">
    <property type="entry name" value="DUF488-N3i"/>
    <property type="match status" value="1"/>
</dbReference>
<dbReference type="Proteomes" id="UP000473699">
    <property type="component" value="Unassembled WGS sequence"/>
</dbReference>
<organism evidence="1 2">
    <name type="scientific">Pyramidobacter porci</name>
    <dbReference type="NCBI Taxonomy" id="2605789"/>
    <lineage>
        <taxon>Bacteria</taxon>
        <taxon>Thermotogati</taxon>
        <taxon>Synergistota</taxon>
        <taxon>Synergistia</taxon>
        <taxon>Synergistales</taxon>
        <taxon>Dethiosulfovibrionaceae</taxon>
        <taxon>Pyramidobacter</taxon>
    </lineage>
</organism>
<reference evidence="1 2" key="1">
    <citation type="submission" date="2019-08" db="EMBL/GenBank/DDBJ databases">
        <title>In-depth cultivation of the pig gut microbiome towards novel bacterial diversity and tailored functional studies.</title>
        <authorList>
            <person name="Wylensek D."/>
            <person name="Hitch T.C.A."/>
            <person name="Clavel T."/>
        </authorList>
    </citation>
    <scope>NUCLEOTIDE SEQUENCE [LARGE SCALE GENOMIC DNA]</scope>
    <source>
        <strain evidence="1 2">SM-530-WT-4B</strain>
    </source>
</reference>
<dbReference type="AlphaFoldDB" id="A0A6L5YCP5"/>
<keyword evidence="2" id="KW-1185">Reference proteome</keyword>
<evidence type="ECO:0000313" key="2">
    <source>
        <dbReference type="Proteomes" id="UP000473699"/>
    </source>
</evidence>
<proteinExistence type="predicted"/>
<accession>A0A6L5YCP5</accession>
<name>A0A6L5YCP5_9BACT</name>
<comment type="caution">
    <text evidence="1">The sequence shown here is derived from an EMBL/GenBank/DDBJ whole genome shotgun (WGS) entry which is preliminary data.</text>
</comment>
<dbReference type="InterPro" id="IPR052552">
    <property type="entry name" value="YeaO-like"/>
</dbReference>
<dbReference type="RefSeq" id="WP_154528961.1">
    <property type="nucleotide sequence ID" value="NZ_VUNH01000007.1"/>
</dbReference>
<gene>
    <name evidence="1" type="ORF">FYJ74_07495</name>
</gene>
<sequence>MLHALKTKRVYLPAEADDGFRALVDRLWPRGLSKEKAALDLWNKEVAPSAALRTWFAHDPARFAKFRADYLTELAGNSAAAAFAELCRERLKEGDVTLLFGAKDTNRNQAVVLKEWLLSELGADR</sequence>
<dbReference type="EMBL" id="VUNH01000007">
    <property type="protein sequence ID" value="MST55873.1"/>
    <property type="molecule type" value="Genomic_DNA"/>
</dbReference>
<dbReference type="PANTHER" id="PTHR36849:SF1">
    <property type="entry name" value="CYTOPLASMIC PROTEIN"/>
    <property type="match status" value="1"/>
</dbReference>